<reference evidence="3" key="2">
    <citation type="submission" date="2013-12" db="EMBL/GenBank/DDBJ databases">
        <authorList>
            <person name="Yu Y."/>
            <person name="Lee S."/>
            <person name="de Baynast K."/>
            <person name="Wissotski M."/>
            <person name="Liu L."/>
            <person name="Talag J."/>
            <person name="Goicoechea J."/>
            <person name="Angelova A."/>
            <person name="Jetty R."/>
            <person name="Kudrna D."/>
            <person name="Golser W."/>
            <person name="Rivera L."/>
            <person name="Zhang J."/>
            <person name="Wing R."/>
        </authorList>
    </citation>
    <scope>NUCLEOTIDE SEQUENCE</scope>
</reference>
<dbReference type="PANTHER" id="PTHR33476:SF16">
    <property type="entry name" value="OS06G0648500 PROTEIN"/>
    <property type="match status" value="1"/>
</dbReference>
<name>A0A0D9WSM6_9ORYZ</name>
<sequence>MESEEGRGRGRRRIVDYLNDGEELGVFEAAAARSLLPRFRWARAVRRIGRKGKGKEVEVEEGEIAVEKKGELAAAAALAVASTSACETESHTRTPDLGVGVSLLFLLAKTSDEFNKMVKVRAEMETLLREIKDEFRQSGGVGDESKSRCNVDSAASSCLTDTNENERGIAPHMEDQATSSNNNMEELGVCCEKSTDQYECFPRMDVLEEEFHTELELLQANYGSDVQLFLPEEHDAEPLDEITECREEDGYSDDSGEMGEEVVEDEDYDDDDESEYNGVNAVELERRLHELLHQRNQERIEELEMALKRAEKKLVEKEMEVSMWKDTAKLALRQDNMVIAKPACFMCAIQMFKAIWLPF</sequence>
<dbReference type="InterPro" id="IPR040348">
    <property type="entry name" value="POLAR-like"/>
</dbReference>
<dbReference type="PANTHER" id="PTHR33476">
    <property type="entry name" value="EMB|CAB62613.1"/>
    <property type="match status" value="1"/>
</dbReference>
<feature type="coiled-coil region" evidence="1">
    <location>
        <begin position="281"/>
        <end position="327"/>
    </location>
</feature>
<dbReference type="GO" id="GO:0008356">
    <property type="term" value="P:asymmetric cell division"/>
    <property type="evidence" value="ECO:0007669"/>
    <property type="project" value="InterPro"/>
</dbReference>
<evidence type="ECO:0000256" key="1">
    <source>
        <dbReference type="SAM" id="Coils"/>
    </source>
</evidence>
<keyword evidence="3" id="KW-1185">Reference proteome</keyword>
<reference evidence="2" key="3">
    <citation type="submission" date="2015-04" db="UniProtKB">
        <authorList>
            <consortium name="EnsemblPlants"/>
        </authorList>
    </citation>
    <scope>IDENTIFICATION</scope>
</reference>
<evidence type="ECO:0000313" key="2">
    <source>
        <dbReference type="EnsemblPlants" id="LPERR06G18960.1"/>
    </source>
</evidence>
<proteinExistence type="predicted"/>
<dbReference type="EnsemblPlants" id="LPERR06G18960.1">
    <property type="protein sequence ID" value="LPERR06G18960.1"/>
    <property type="gene ID" value="LPERR06G18960"/>
</dbReference>
<accession>A0A0D9WSM6</accession>
<organism evidence="2 3">
    <name type="scientific">Leersia perrieri</name>
    <dbReference type="NCBI Taxonomy" id="77586"/>
    <lineage>
        <taxon>Eukaryota</taxon>
        <taxon>Viridiplantae</taxon>
        <taxon>Streptophyta</taxon>
        <taxon>Embryophyta</taxon>
        <taxon>Tracheophyta</taxon>
        <taxon>Spermatophyta</taxon>
        <taxon>Magnoliopsida</taxon>
        <taxon>Liliopsida</taxon>
        <taxon>Poales</taxon>
        <taxon>Poaceae</taxon>
        <taxon>BOP clade</taxon>
        <taxon>Oryzoideae</taxon>
        <taxon>Oryzeae</taxon>
        <taxon>Oryzinae</taxon>
        <taxon>Leersia</taxon>
    </lineage>
</organism>
<dbReference type="eggNOG" id="ENOG502RZ5T">
    <property type="taxonomic scope" value="Eukaryota"/>
</dbReference>
<protein>
    <submittedName>
        <fullName evidence="2">Uncharacterized protein</fullName>
    </submittedName>
</protein>
<dbReference type="STRING" id="77586.A0A0D9WSM6"/>
<reference evidence="2 3" key="1">
    <citation type="submission" date="2012-08" db="EMBL/GenBank/DDBJ databases">
        <title>Oryza genome evolution.</title>
        <authorList>
            <person name="Wing R.A."/>
        </authorList>
    </citation>
    <scope>NUCLEOTIDE SEQUENCE</scope>
</reference>
<keyword evidence="1" id="KW-0175">Coiled coil</keyword>
<dbReference type="AlphaFoldDB" id="A0A0D9WSM6"/>
<evidence type="ECO:0000313" key="3">
    <source>
        <dbReference type="Proteomes" id="UP000032180"/>
    </source>
</evidence>
<dbReference type="Proteomes" id="UP000032180">
    <property type="component" value="Chromosome 6"/>
</dbReference>
<dbReference type="Gramene" id="LPERR06G18960.1">
    <property type="protein sequence ID" value="LPERR06G18960.1"/>
    <property type="gene ID" value="LPERR06G18960"/>
</dbReference>
<dbReference type="HOGENOM" id="CLU_066096_0_0_1"/>